<evidence type="ECO:0000313" key="3">
    <source>
        <dbReference type="Proteomes" id="UP000326950"/>
    </source>
</evidence>
<dbReference type="Proteomes" id="UP000326950">
    <property type="component" value="Unassembled WGS sequence"/>
</dbReference>
<feature type="compositionally biased region" description="Polar residues" evidence="1">
    <location>
        <begin position="51"/>
        <end position="62"/>
    </location>
</feature>
<evidence type="ECO:0000313" key="2">
    <source>
        <dbReference type="EMBL" id="KAE8164600.1"/>
    </source>
</evidence>
<feature type="region of interest" description="Disordered" evidence="1">
    <location>
        <begin position="51"/>
        <end position="71"/>
    </location>
</feature>
<dbReference type="EMBL" id="ML738607">
    <property type="protein sequence ID" value="KAE8164600.1"/>
    <property type="molecule type" value="Genomic_DNA"/>
</dbReference>
<sequence length="79" mass="8935">MADQISAVLSLKSVEAPLRPLNEWFRTKYLLFAVYSNGLVCYGSSEALNISPKRQQQSTTNQQERETIQPGGYEIIRIS</sequence>
<keyword evidence="3" id="KW-1185">Reference proteome</keyword>
<accession>A0A5N6V1U9</accession>
<organism evidence="2 3">
    <name type="scientific">Aspergillus tamarii</name>
    <dbReference type="NCBI Taxonomy" id="41984"/>
    <lineage>
        <taxon>Eukaryota</taxon>
        <taxon>Fungi</taxon>
        <taxon>Dikarya</taxon>
        <taxon>Ascomycota</taxon>
        <taxon>Pezizomycotina</taxon>
        <taxon>Eurotiomycetes</taxon>
        <taxon>Eurotiomycetidae</taxon>
        <taxon>Eurotiales</taxon>
        <taxon>Aspergillaceae</taxon>
        <taxon>Aspergillus</taxon>
        <taxon>Aspergillus subgen. Circumdati</taxon>
    </lineage>
</organism>
<gene>
    <name evidence="2" type="ORF">BDV40DRAFT_260450</name>
</gene>
<reference evidence="2 3" key="1">
    <citation type="submission" date="2019-04" db="EMBL/GenBank/DDBJ databases">
        <title>Friends and foes A comparative genomics study of 23 Aspergillus species from section Flavi.</title>
        <authorList>
            <consortium name="DOE Joint Genome Institute"/>
            <person name="Kjaerbolling I."/>
            <person name="Vesth T."/>
            <person name="Frisvad J.C."/>
            <person name="Nybo J.L."/>
            <person name="Theobald S."/>
            <person name="Kildgaard S."/>
            <person name="Isbrandt T."/>
            <person name="Kuo A."/>
            <person name="Sato A."/>
            <person name="Lyhne E.K."/>
            <person name="Kogle M.E."/>
            <person name="Wiebenga A."/>
            <person name="Kun R.S."/>
            <person name="Lubbers R.J."/>
            <person name="Makela M.R."/>
            <person name="Barry K."/>
            <person name="Chovatia M."/>
            <person name="Clum A."/>
            <person name="Daum C."/>
            <person name="Haridas S."/>
            <person name="He G."/>
            <person name="LaButti K."/>
            <person name="Lipzen A."/>
            <person name="Mondo S."/>
            <person name="Riley R."/>
            <person name="Salamov A."/>
            <person name="Simmons B.A."/>
            <person name="Magnuson J.K."/>
            <person name="Henrissat B."/>
            <person name="Mortensen U.H."/>
            <person name="Larsen T.O."/>
            <person name="Devries R.P."/>
            <person name="Grigoriev I.V."/>
            <person name="Machida M."/>
            <person name="Baker S.E."/>
            <person name="Andersen M.R."/>
        </authorList>
    </citation>
    <scope>NUCLEOTIDE SEQUENCE [LARGE SCALE GENOMIC DNA]</scope>
    <source>
        <strain evidence="2 3">CBS 117626</strain>
    </source>
</reference>
<evidence type="ECO:0000256" key="1">
    <source>
        <dbReference type="SAM" id="MobiDB-lite"/>
    </source>
</evidence>
<proteinExistence type="predicted"/>
<dbReference type="AlphaFoldDB" id="A0A5N6V1U9"/>
<name>A0A5N6V1U9_ASPTM</name>
<protein>
    <submittedName>
        <fullName evidence="2">Uncharacterized protein</fullName>
    </submittedName>
</protein>